<dbReference type="Proteomes" id="UP000306791">
    <property type="component" value="Unassembled WGS sequence"/>
</dbReference>
<dbReference type="PANTHER" id="PTHR30251">
    <property type="entry name" value="PILUS ASSEMBLY CHAPERONE"/>
    <property type="match status" value="1"/>
</dbReference>
<evidence type="ECO:0000256" key="1">
    <source>
        <dbReference type="SAM" id="SignalP"/>
    </source>
</evidence>
<feature type="signal peptide" evidence="1">
    <location>
        <begin position="1"/>
        <end position="25"/>
    </location>
</feature>
<dbReference type="InterPro" id="IPR013783">
    <property type="entry name" value="Ig-like_fold"/>
</dbReference>
<dbReference type="InterPro" id="IPR016147">
    <property type="entry name" value="Pili_assmbl_chaperone_N"/>
</dbReference>
<organism evidence="3 4">
    <name type="scientific">Microbulbifer harenosus</name>
    <dbReference type="NCBI Taxonomy" id="2576840"/>
    <lineage>
        <taxon>Bacteria</taxon>
        <taxon>Pseudomonadati</taxon>
        <taxon>Pseudomonadota</taxon>
        <taxon>Gammaproteobacteria</taxon>
        <taxon>Cellvibrionales</taxon>
        <taxon>Microbulbiferaceae</taxon>
        <taxon>Microbulbifer</taxon>
    </lineage>
</organism>
<proteinExistence type="predicted"/>
<keyword evidence="4" id="KW-1185">Reference proteome</keyword>
<gene>
    <name evidence="3" type="ORF">FDY93_04775</name>
</gene>
<dbReference type="InterPro" id="IPR008962">
    <property type="entry name" value="PapD-like_sf"/>
</dbReference>
<feature type="domain" description="Pili assembly chaperone N-terminal" evidence="2">
    <location>
        <begin position="31"/>
        <end position="145"/>
    </location>
</feature>
<comment type="caution">
    <text evidence="3">The sequence shown here is derived from an EMBL/GenBank/DDBJ whole genome shotgun (WGS) entry which is preliminary data.</text>
</comment>
<sequence>MRVTRYLLLWCAFSVALLVCSPTFAKGQLQAGPILLQIDAGESASRLRLSNSGDARLTAQVRVFAWHQAEGKDQLIASDAVVASPPIVELMPGAEQIVRLVRLGPPASGNDHSFRLVVDELPTTNGEAHGRVNVRMRYVLPLFVRAQDATDAKLSCSVRDDAALLECINSGGRAAQLGASQLMDDSGWALPLSAGLLGYVLPGSRRVWALPENSVSPTADLTRDVRLETLLNGQPTTLPLQQ</sequence>
<accession>A0ABY2UKL9</accession>
<dbReference type="SUPFAM" id="SSF49354">
    <property type="entry name" value="PapD-like"/>
    <property type="match status" value="1"/>
</dbReference>
<evidence type="ECO:0000313" key="3">
    <source>
        <dbReference type="EMBL" id="TLM78585.1"/>
    </source>
</evidence>
<dbReference type="Gene3D" id="2.60.40.10">
    <property type="entry name" value="Immunoglobulins"/>
    <property type="match status" value="1"/>
</dbReference>
<dbReference type="InterPro" id="IPR050643">
    <property type="entry name" value="Periplasmic_pilus_chap"/>
</dbReference>
<dbReference type="Pfam" id="PF00345">
    <property type="entry name" value="PapD_N"/>
    <property type="match status" value="1"/>
</dbReference>
<name>A0ABY2UKL9_9GAMM</name>
<protein>
    <submittedName>
        <fullName evidence="3">Molecular chaperone</fullName>
    </submittedName>
</protein>
<dbReference type="PANTHER" id="PTHR30251:SF4">
    <property type="entry name" value="SLR1668 PROTEIN"/>
    <property type="match status" value="1"/>
</dbReference>
<feature type="chain" id="PRO_5046210201" evidence="1">
    <location>
        <begin position="26"/>
        <end position="242"/>
    </location>
</feature>
<keyword evidence="1" id="KW-0732">Signal</keyword>
<reference evidence="3 4" key="1">
    <citation type="submission" date="2019-05" db="EMBL/GenBank/DDBJ databases">
        <title>Microbulbifer harenosus sp. nov., an alginate-degrading bacterium isolated from coastal sand.</title>
        <authorList>
            <person name="Huang H."/>
            <person name="Mo K."/>
            <person name="Bao S."/>
        </authorList>
    </citation>
    <scope>NUCLEOTIDE SEQUENCE [LARGE SCALE GENOMIC DNA]</scope>
    <source>
        <strain evidence="3 4">HB161719</strain>
    </source>
</reference>
<evidence type="ECO:0000313" key="4">
    <source>
        <dbReference type="Proteomes" id="UP000306791"/>
    </source>
</evidence>
<dbReference type="EMBL" id="VANI01000005">
    <property type="protein sequence ID" value="TLM78585.1"/>
    <property type="molecule type" value="Genomic_DNA"/>
</dbReference>
<evidence type="ECO:0000259" key="2">
    <source>
        <dbReference type="Pfam" id="PF00345"/>
    </source>
</evidence>